<dbReference type="EMBL" id="FP929072">
    <property type="protein sequence ID" value="CBX91714.1"/>
    <property type="molecule type" value="Genomic_DNA"/>
</dbReference>
<evidence type="ECO:0000313" key="3">
    <source>
        <dbReference type="EMBL" id="CBX91714.1"/>
    </source>
</evidence>
<dbReference type="VEuPathDB" id="FungiDB:LEMA_P072220.1"/>
<evidence type="ECO:0000313" key="4">
    <source>
        <dbReference type="Proteomes" id="UP000002668"/>
    </source>
</evidence>
<feature type="region of interest" description="Disordered" evidence="1">
    <location>
        <begin position="598"/>
        <end position="640"/>
    </location>
</feature>
<feature type="region of interest" description="Disordered" evidence="1">
    <location>
        <begin position="266"/>
        <end position="341"/>
    </location>
</feature>
<feature type="compositionally biased region" description="Pro residues" evidence="1">
    <location>
        <begin position="1063"/>
        <end position="1074"/>
    </location>
</feature>
<dbReference type="HOGENOM" id="CLU_008869_0_0_1"/>
<feature type="region of interest" description="Disordered" evidence="1">
    <location>
        <begin position="1117"/>
        <end position="1140"/>
    </location>
</feature>
<accession>E4ZKB9</accession>
<reference evidence="4" key="1">
    <citation type="journal article" date="2011" name="Nat. Commun.">
        <title>Effector diversification within compartments of the Leptosphaeria maculans genome affected by Repeat-Induced Point mutations.</title>
        <authorList>
            <person name="Rouxel T."/>
            <person name="Grandaubert J."/>
            <person name="Hane J.K."/>
            <person name="Hoede C."/>
            <person name="van de Wouw A.P."/>
            <person name="Couloux A."/>
            <person name="Dominguez V."/>
            <person name="Anthouard V."/>
            <person name="Bally P."/>
            <person name="Bourras S."/>
            <person name="Cozijnsen A.J."/>
            <person name="Ciuffetti L.M."/>
            <person name="Degrave A."/>
            <person name="Dilmaghani A."/>
            <person name="Duret L."/>
            <person name="Fudal I."/>
            <person name="Goodwin S.B."/>
            <person name="Gout L."/>
            <person name="Glaser N."/>
            <person name="Linglin J."/>
            <person name="Kema G.H.J."/>
            <person name="Lapalu N."/>
            <person name="Lawrence C.B."/>
            <person name="May K."/>
            <person name="Meyer M."/>
            <person name="Ollivier B."/>
            <person name="Poulain J."/>
            <person name="Schoch C.L."/>
            <person name="Simon A."/>
            <person name="Spatafora J.W."/>
            <person name="Stachowiak A."/>
            <person name="Turgeon B.G."/>
            <person name="Tyler B.M."/>
            <person name="Vincent D."/>
            <person name="Weissenbach J."/>
            <person name="Amselem J."/>
            <person name="Quesneville H."/>
            <person name="Oliver R.P."/>
            <person name="Wincker P."/>
            <person name="Balesdent M.-H."/>
            <person name="Howlett B.J."/>
        </authorList>
    </citation>
    <scope>NUCLEOTIDE SEQUENCE [LARGE SCALE GENOMIC DNA]</scope>
    <source>
        <strain evidence="4">JN3 / isolate v23.1.3 / race Av1-4-5-6-7-8</strain>
    </source>
</reference>
<dbReference type="InterPro" id="IPR000073">
    <property type="entry name" value="AB_hydrolase_1"/>
</dbReference>
<feature type="compositionally biased region" description="Polar residues" evidence="1">
    <location>
        <begin position="320"/>
        <end position="341"/>
    </location>
</feature>
<feature type="compositionally biased region" description="Basic and acidic residues" evidence="1">
    <location>
        <begin position="781"/>
        <end position="842"/>
    </location>
</feature>
<organism evidence="4">
    <name type="scientific">Leptosphaeria maculans (strain JN3 / isolate v23.1.3 / race Av1-4-5-6-7-8)</name>
    <name type="common">Blackleg fungus</name>
    <name type="synonym">Phoma lingam</name>
    <dbReference type="NCBI Taxonomy" id="985895"/>
    <lineage>
        <taxon>Eukaryota</taxon>
        <taxon>Fungi</taxon>
        <taxon>Dikarya</taxon>
        <taxon>Ascomycota</taxon>
        <taxon>Pezizomycotina</taxon>
        <taxon>Dothideomycetes</taxon>
        <taxon>Pleosporomycetidae</taxon>
        <taxon>Pleosporales</taxon>
        <taxon>Pleosporineae</taxon>
        <taxon>Leptosphaeriaceae</taxon>
        <taxon>Plenodomus</taxon>
        <taxon>Plenodomus lingam/Leptosphaeria maculans species complex</taxon>
    </lineage>
</organism>
<feature type="compositionally biased region" description="Basic and acidic residues" evidence="1">
    <location>
        <begin position="687"/>
        <end position="697"/>
    </location>
</feature>
<feature type="region of interest" description="Disordered" evidence="1">
    <location>
        <begin position="892"/>
        <end position="941"/>
    </location>
</feature>
<feature type="region of interest" description="Disordered" evidence="1">
    <location>
        <begin position="472"/>
        <end position="506"/>
    </location>
</feature>
<sequence>MCTLCRRIPVSPLNTASTASTGHANNTVHYNTVQYNTIQHLPPQTRPGPRNRKMHRTQARTDNLTPPSPPLSRLFAMILHITTHIWIPCGTHTQYCRLRRCKTPNTTFQYSILPDRYTLPDRWTHGHCAYCVPTDTNHHAHDPRLPSRPSSYRTCRPPRLTTPSTLFASDHLLPAFASCLLPLGEAMASLKGTVGTWQSWRIPTYSYVTVHTGSGGAVVPMPTPMPTPMPRYGTGKPHWPAPNVVALQWPIVSRYSSPTRLSHTCFPALPKGISPPPRTMTLPEGQPPAQESTGNRPRPPPLPPRDSLSADTPPPYSVMATPSSKDPRSSSTQSLVPDASSDTAGRRRLLLVYIHGFMGNETSFRSFPAHVHNLVTITLAESHVVHTKIYPRYRSRHALDRARDDFSAWLAPHEDQWTDVILLGHSMGGLLAADIALVFRHRIVGIVNFDVPFLGMHPGIVKAGLGSLFSPAPTPQDAIPPDPDSDKKPSRMGTLFNPKPSDPNYNPAFPNDVQLPMRKGWDSTLHWLTKHYNDGLRQATKGLVKSHLEFGGAMADYRELKERYVKIRALEEEDDKQRAVAYAAVRSVPPRIRFVNYYTASTGRPKKPKSSKSPRSPSPSNHRLSHNQNSSLTGPSKDFTECKEGLAAGQQSQHDVSDSDSITSSQIEMTHIHPEPMVESPRASFNEQEHRLEKSRSGDTQPSPVVAVGSGHLSAGAPTDAPNLPEIPPIPKEPPFVDLMQLTDKAGRKAAEKEYDRALKQYQKSVKARNKIINERTKLEEKWEKRQEHDRAVDQNKSAETKMREAEAGQRQVEADQRQKEAENRMTDAEREAAGLKTRPDPETAAGPSRGLEEDMDAVVDLGALEKSEQSSQGPYAHYDFSRSAIMRQAPPDDRASLTDSGYTLSTTNSQASYLPTNRSDGGTPAKPNKPKKLGKFCMLPPKDDQGNKDSTWVRVLMEGMDEVTAHTSLFFVNDTYERLVGDVGARIEDWIREADSVRLVREMSDTLFAINVEEKKYQNDVNCSGCRSHYYPLSSPSYSKSPHLDPIPNPQPHREHPDRIPPLHPPHQAPNPPAHHQRAQHRYHLLGPLNGLVELFKKRNTHLRAFVPEAGHVDWRGEEKSGVDEGDEDKGLRGGIGRQ</sequence>
<dbReference type="STRING" id="985895.E4ZKB9"/>
<name>E4ZKB9_LEPMJ</name>
<feature type="region of interest" description="Disordered" evidence="1">
    <location>
        <begin position="1038"/>
        <end position="1080"/>
    </location>
</feature>
<gene>
    <name evidence="3" type="ORF">LEMA_P072220.1</name>
</gene>
<feature type="compositionally biased region" description="Polar residues" evidence="1">
    <location>
        <begin position="898"/>
        <end position="921"/>
    </location>
</feature>
<feature type="region of interest" description="Disordered" evidence="1">
    <location>
        <begin position="39"/>
        <end position="67"/>
    </location>
</feature>
<feature type="compositionally biased region" description="Basic and acidic residues" evidence="1">
    <location>
        <begin position="1053"/>
        <end position="1062"/>
    </location>
</feature>
<feature type="compositionally biased region" description="Pro residues" evidence="1">
    <location>
        <begin position="472"/>
        <end position="482"/>
    </location>
</feature>
<dbReference type="PANTHER" id="PTHR47842:SF3">
    <property type="entry name" value="DUF676 DOMAIN-CONTAINING PROTEIN"/>
    <property type="match status" value="1"/>
</dbReference>
<feature type="compositionally biased region" description="Basic residues" evidence="1">
    <location>
        <begin position="49"/>
        <end position="58"/>
    </location>
</feature>
<feature type="region of interest" description="Disordered" evidence="1">
    <location>
        <begin position="673"/>
        <end position="723"/>
    </location>
</feature>
<protein>
    <submittedName>
        <fullName evidence="3">Predicted protein</fullName>
    </submittedName>
</protein>
<dbReference type="OrthoDB" id="3248508at2759"/>
<dbReference type="GeneID" id="13287994"/>
<dbReference type="SUPFAM" id="SSF53474">
    <property type="entry name" value="alpha/beta-Hydrolases"/>
    <property type="match status" value="1"/>
</dbReference>
<dbReference type="AlphaFoldDB" id="E4ZKB9"/>
<dbReference type="Proteomes" id="UP000002668">
    <property type="component" value="Genome"/>
</dbReference>
<dbReference type="PANTHER" id="PTHR47842">
    <property type="entry name" value="EXPRESSED PROTEIN"/>
    <property type="match status" value="1"/>
</dbReference>
<keyword evidence="4" id="KW-1185">Reference proteome</keyword>
<feature type="domain" description="AB hydrolase-1" evidence="2">
    <location>
        <begin position="351"/>
        <end position="529"/>
    </location>
</feature>
<proteinExistence type="predicted"/>
<dbReference type="Gene3D" id="3.40.50.1820">
    <property type="entry name" value="alpha/beta hydrolase"/>
    <property type="match status" value="1"/>
</dbReference>
<evidence type="ECO:0000259" key="2">
    <source>
        <dbReference type="Pfam" id="PF12697"/>
    </source>
</evidence>
<dbReference type="eggNOG" id="ENOG502RY95">
    <property type="taxonomic scope" value="Eukaryota"/>
</dbReference>
<dbReference type="InParanoid" id="E4ZKB9"/>
<dbReference type="InterPro" id="IPR029058">
    <property type="entry name" value="AB_hydrolase_fold"/>
</dbReference>
<evidence type="ECO:0000256" key="1">
    <source>
        <dbReference type="SAM" id="MobiDB-lite"/>
    </source>
</evidence>
<dbReference type="Pfam" id="PF12697">
    <property type="entry name" value="Abhydrolase_6"/>
    <property type="match status" value="1"/>
</dbReference>
<feature type="region of interest" description="Disordered" evidence="1">
    <location>
        <begin position="781"/>
        <end position="854"/>
    </location>
</feature>